<dbReference type="InterPro" id="IPR027469">
    <property type="entry name" value="Cation_efflux_TMD_sf"/>
</dbReference>
<feature type="transmembrane region" description="Helical" evidence="9">
    <location>
        <begin position="120"/>
        <end position="140"/>
    </location>
</feature>
<proteinExistence type="inferred from homology"/>
<keyword evidence="13" id="KW-1185">Reference proteome</keyword>
<feature type="domain" description="Cation efflux protein transmembrane" evidence="10">
    <location>
        <begin position="21"/>
        <end position="213"/>
    </location>
</feature>
<dbReference type="PANTHER" id="PTHR43840">
    <property type="entry name" value="MITOCHONDRIAL METAL TRANSPORTER 1-RELATED"/>
    <property type="match status" value="1"/>
</dbReference>
<evidence type="ECO:0000256" key="9">
    <source>
        <dbReference type="SAM" id="Phobius"/>
    </source>
</evidence>
<evidence type="ECO:0000259" key="10">
    <source>
        <dbReference type="Pfam" id="PF01545"/>
    </source>
</evidence>
<dbReference type="SUPFAM" id="SSF161111">
    <property type="entry name" value="Cation efflux protein transmembrane domain-like"/>
    <property type="match status" value="1"/>
</dbReference>
<dbReference type="GO" id="GO:0015341">
    <property type="term" value="F:zinc efflux antiporter activity"/>
    <property type="evidence" value="ECO:0007669"/>
    <property type="project" value="TreeGrafter"/>
</dbReference>
<evidence type="ECO:0000256" key="5">
    <source>
        <dbReference type="ARBA" id="ARBA00022692"/>
    </source>
</evidence>
<evidence type="ECO:0000256" key="3">
    <source>
        <dbReference type="ARBA" id="ARBA00022448"/>
    </source>
</evidence>
<evidence type="ECO:0000256" key="6">
    <source>
        <dbReference type="ARBA" id="ARBA00022989"/>
    </source>
</evidence>
<dbReference type="GO" id="GO:0005886">
    <property type="term" value="C:plasma membrane"/>
    <property type="evidence" value="ECO:0007669"/>
    <property type="project" value="UniProtKB-SubCell"/>
</dbReference>
<feature type="transmembrane region" description="Helical" evidence="9">
    <location>
        <begin position="188"/>
        <end position="209"/>
    </location>
</feature>
<dbReference type="InterPro" id="IPR002524">
    <property type="entry name" value="Cation_efflux"/>
</dbReference>
<dbReference type="FunFam" id="3.30.70.1350:FF:000002">
    <property type="entry name" value="Ferrous-iron efflux pump FieF"/>
    <property type="match status" value="1"/>
</dbReference>
<comment type="caution">
    <text evidence="12">The sequence shown here is derived from an EMBL/GenBank/DDBJ whole genome shotgun (WGS) entry which is preliminary data.</text>
</comment>
<accession>A0A6N6VJE9</accession>
<dbReference type="InterPro" id="IPR036837">
    <property type="entry name" value="Cation_efflux_CTD_sf"/>
</dbReference>
<dbReference type="PANTHER" id="PTHR43840:SF41">
    <property type="entry name" value="CATION-EFFLUX PUMP FIEF"/>
    <property type="match status" value="1"/>
</dbReference>
<feature type="domain" description="Cation efflux protein cytoplasmic" evidence="11">
    <location>
        <begin position="217"/>
        <end position="293"/>
    </location>
</feature>
<evidence type="ECO:0000256" key="7">
    <source>
        <dbReference type="ARBA" id="ARBA00023136"/>
    </source>
</evidence>
<organism evidence="12 13">
    <name type="scientific">Parvibaculum sedimenti</name>
    <dbReference type="NCBI Taxonomy" id="2608632"/>
    <lineage>
        <taxon>Bacteria</taxon>
        <taxon>Pseudomonadati</taxon>
        <taxon>Pseudomonadota</taxon>
        <taxon>Alphaproteobacteria</taxon>
        <taxon>Hyphomicrobiales</taxon>
        <taxon>Parvibaculaceae</taxon>
        <taxon>Parvibaculum</taxon>
    </lineage>
</organism>
<dbReference type="Gene3D" id="3.30.70.1350">
    <property type="entry name" value="Cation efflux protein, cytoplasmic domain"/>
    <property type="match status" value="1"/>
</dbReference>
<dbReference type="InterPro" id="IPR027470">
    <property type="entry name" value="Cation_efflux_CTD"/>
</dbReference>
<dbReference type="Pfam" id="PF01545">
    <property type="entry name" value="Cation_efflux"/>
    <property type="match status" value="1"/>
</dbReference>
<name>A0A6N6VJE9_9HYPH</name>
<dbReference type="Pfam" id="PF16916">
    <property type="entry name" value="ZT_dimer"/>
    <property type="match status" value="1"/>
</dbReference>
<comment type="subcellular location">
    <subcellularLocation>
        <location evidence="1">Cell membrane</location>
        <topology evidence="1">Multi-pass membrane protein</topology>
    </subcellularLocation>
</comment>
<gene>
    <name evidence="12" type="ORF">F2P47_10680</name>
</gene>
<keyword evidence="3" id="KW-0813">Transport</keyword>
<dbReference type="GO" id="GO:0015086">
    <property type="term" value="F:cadmium ion transmembrane transporter activity"/>
    <property type="evidence" value="ECO:0007669"/>
    <property type="project" value="TreeGrafter"/>
</dbReference>
<evidence type="ECO:0000313" key="13">
    <source>
        <dbReference type="Proteomes" id="UP000468901"/>
    </source>
</evidence>
<keyword evidence="5 9" id="KW-0812">Transmembrane</keyword>
<keyword evidence="7 9" id="KW-0472">Membrane</keyword>
<reference evidence="12 13" key="1">
    <citation type="submission" date="2019-09" db="EMBL/GenBank/DDBJ databases">
        <title>Parvibaculum sedimenti sp. nov., isolated from sediment.</title>
        <authorList>
            <person name="Wang Y."/>
        </authorList>
    </citation>
    <scope>NUCLEOTIDE SEQUENCE [LARGE SCALE GENOMIC DNA]</scope>
    <source>
        <strain evidence="12 13">HXT-9</strain>
    </source>
</reference>
<dbReference type="RefSeq" id="WP_152216339.1">
    <property type="nucleotide sequence ID" value="NZ_JBAQYD010000061.1"/>
</dbReference>
<evidence type="ECO:0000256" key="4">
    <source>
        <dbReference type="ARBA" id="ARBA00022475"/>
    </source>
</evidence>
<evidence type="ECO:0000256" key="2">
    <source>
        <dbReference type="ARBA" id="ARBA00008114"/>
    </source>
</evidence>
<keyword evidence="6 9" id="KW-1133">Transmembrane helix</keyword>
<dbReference type="SUPFAM" id="SSF160240">
    <property type="entry name" value="Cation efflux protein cytoplasmic domain-like"/>
    <property type="match status" value="1"/>
</dbReference>
<evidence type="ECO:0000256" key="8">
    <source>
        <dbReference type="ARBA" id="ARBA00068882"/>
    </source>
</evidence>
<evidence type="ECO:0000313" key="12">
    <source>
        <dbReference type="EMBL" id="KAB7739960.1"/>
    </source>
</evidence>
<feature type="transmembrane region" description="Helical" evidence="9">
    <location>
        <begin position="20"/>
        <end position="39"/>
    </location>
</feature>
<dbReference type="Proteomes" id="UP000468901">
    <property type="component" value="Unassembled WGS sequence"/>
</dbReference>
<dbReference type="NCBIfam" id="TIGR01297">
    <property type="entry name" value="CDF"/>
    <property type="match status" value="1"/>
</dbReference>
<dbReference type="Gene3D" id="1.20.1510.10">
    <property type="entry name" value="Cation efflux protein transmembrane domain"/>
    <property type="match status" value="1"/>
</dbReference>
<dbReference type="GO" id="GO:0006882">
    <property type="term" value="P:intracellular zinc ion homeostasis"/>
    <property type="evidence" value="ECO:0007669"/>
    <property type="project" value="TreeGrafter"/>
</dbReference>
<dbReference type="GO" id="GO:0015093">
    <property type="term" value="F:ferrous iron transmembrane transporter activity"/>
    <property type="evidence" value="ECO:0007669"/>
    <property type="project" value="TreeGrafter"/>
</dbReference>
<evidence type="ECO:0000259" key="11">
    <source>
        <dbReference type="Pfam" id="PF16916"/>
    </source>
</evidence>
<dbReference type="InterPro" id="IPR058533">
    <property type="entry name" value="Cation_efflux_TM"/>
</dbReference>
<keyword evidence="4" id="KW-1003">Cell membrane</keyword>
<comment type="similarity">
    <text evidence="2">Belongs to the cation diffusion facilitator (CDF) transporter (TC 2.A.4) family.</text>
</comment>
<dbReference type="EMBL" id="WESC01000008">
    <property type="protein sequence ID" value="KAB7739960.1"/>
    <property type="molecule type" value="Genomic_DNA"/>
</dbReference>
<dbReference type="AlphaFoldDB" id="A0A6N6VJE9"/>
<sequence length="305" mass="32877">MTAQVSRSEKNGQLMRRATYAAVLVAVTLICIKGVAFYLTGSVAMLGTLMDSLLDGAASLLNLVAVGHSLTPADDEHRFGHGKAEALAGLGQSIFIFASAGYIVIEAVTRFFTPERVENSGIGIAVTIAAILITLALVAFQRHVVAQTNSLAIEADSTHYRGDLFMNLSVLAALALSGLFGVDWADPFFGIAIAALIGISAAQIVYGAYNQLMDRELSEDERERIKAIALSHPEAINIHDLRTRTSGTRSFIQFHLELDSSISLMNAHRISDDVEARIMEAFPDAEVIIHQDPAGLEDLTLLQRI</sequence>
<feature type="transmembrane region" description="Helical" evidence="9">
    <location>
        <begin position="86"/>
        <end position="105"/>
    </location>
</feature>
<evidence type="ECO:0000256" key="1">
    <source>
        <dbReference type="ARBA" id="ARBA00004651"/>
    </source>
</evidence>
<feature type="transmembrane region" description="Helical" evidence="9">
    <location>
        <begin position="164"/>
        <end position="182"/>
    </location>
</feature>
<dbReference type="InterPro" id="IPR050291">
    <property type="entry name" value="CDF_Transporter"/>
</dbReference>
<protein>
    <recommendedName>
        <fullName evidence="8">Protein p34</fullName>
    </recommendedName>
</protein>